<dbReference type="GO" id="GO:0016020">
    <property type="term" value="C:membrane"/>
    <property type="evidence" value="ECO:0007669"/>
    <property type="project" value="UniProtKB-SubCell"/>
</dbReference>
<organism evidence="8 9">
    <name type="scientific">Caenorhabditis auriculariae</name>
    <dbReference type="NCBI Taxonomy" id="2777116"/>
    <lineage>
        <taxon>Eukaryota</taxon>
        <taxon>Metazoa</taxon>
        <taxon>Ecdysozoa</taxon>
        <taxon>Nematoda</taxon>
        <taxon>Chromadorea</taxon>
        <taxon>Rhabditida</taxon>
        <taxon>Rhabditina</taxon>
        <taxon>Rhabditomorpha</taxon>
        <taxon>Rhabditoidea</taxon>
        <taxon>Rhabditidae</taxon>
        <taxon>Peloderinae</taxon>
        <taxon>Caenorhabditis</taxon>
    </lineage>
</organism>
<evidence type="ECO:0000259" key="7">
    <source>
        <dbReference type="PROSITE" id="PS50262"/>
    </source>
</evidence>
<keyword evidence="3 6" id="KW-1133">Transmembrane helix</keyword>
<sequence>MSTFEAARAMALPVGAASSQDLGLEDQLLLHDWLLSSTFLFYAVLLVSALTLPLLIGSWATMQTHRKTQYYPYLVSIIYGNFVLLATVLANVIMENTHVFSGVFPGAIVCKLSAFLVNASSCFIHWSWVAMYLQRFLHVFFPMRSRRRYPKNTWITILVYVSLNIHYNWRAVAQQVVCLSTVHRVTMGNHDFKIPSRHTQGRICHWSQSTDYHQDRTSANRLGAPTPLKRISTFSVISQLWTPILITELHFGSDETNGTYCAEDPHLAGSTSLKTLVLAECVLTFFLPLGLTAFTDISVLLVLRSSCQPQFTLISADELCHEIPTDATTMKIVSKTHRQCAEKRRSNAIRRCLWTATVTLLLNLPNYSLQLIDEFYHLRDSAEYNTRRLFLKIDAGVYILYLLQFPIVPIYMQMIRGDLAKSSRKQKKPPIPLRMDHSRSTFSVG</sequence>
<evidence type="ECO:0000256" key="1">
    <source>
        <dbReference type="ARBA" id="ARBA00004370"/>
    </source>
</evidence>
<reference evidence="8" key="1">
    <citation type="submission" date="2020-10" db="EMBL/GenBank/DDBJ databases">
        <authorList>
            <person name="Kikuchi T."/>
        </authorList>
    </citation>
    <scope>NUCLEOTIDE SEQUENCE</scope>
    <source>
        <strain evidence="8">NKZ352</strain>
    </source>
</reference>
<evidence type="ECO:0000256" key="2">
    <source>
        <dbReference type="ARBA" id="ARBA00022692"/>
    </source>
</evidence>
<dbReference type="Gene3D" id="1.20.1070.10">
    <property type="entry name" value="Rhodopsin 7-helix transmembrane proteins"/>
    <property type="match status" value="2"/>
</dbReference>
<evidence type="ECO:0000256" key="4">
    <source>
        <dbReference type="ARBA" id="ARBA00023136"/>
    </source>
</evidence>
<keyword evidence="9" id="KW-1185">Reference proteome</keyword>
<dbReference type="InterPro" id="IPR052665">
    <property type="entry name" value="Neuropeptide-GPCR"/>
</dbReference>
<evidence type="ECO:0000313" key="8">
    <source>
        <dbReference type="EMBL" id="CAD6192877.1"/>
    </source>
</evidence>
<keyword evidence="2 6" id="KW-0812">Transmembrane</keyword>
<evidence type="ECO:0000313" key="9">
    <source>
        <dbReference type="Proteomes" id="UP000835052"/>
    </source>
</evidence>
<dbReference type="EMBL" id="CAJGYM010000030">
    <property type="protein sequence ID" value="CAD6192877.1"/>
    <property type="molecule type" value="Genomic_DNA"/>
</dbReference>
<evidence type="ECO:0000256" key="6">
    <source>
        <dbReference type="SAM" id="Phobius"/>
    </source>
</evidence>
<dbReference type="AlphaFoldDB" id="A0A8S1HCB3"/>
<keyword evidence="4 6" id="KW-0472">Membrane</keyword>
<dbReference type="InterPro" id="IPR017452">
    <property type="entry name" value="GPCR_Rhodpsn_7TM"/>
</dbReference>
<dbReference type="PROSITE" id="PS50262">
    <property type="entry name" value="G_PROTEIN_RECEP_F1_2"/>
    <property type="match status" value="1"/>
</dbReference>
<feature type="domain" description="G-protein coupled receptors family 1 profile" evidence="7">
    <location>
        <begin position="47"/>
        <end position="412"/>
    </location>
</feature>
<feature type="transmembrane region" description="Helical" evidence="6">
    <location>
        <begin position="39"/>
        <end position="61"/>
    </location>
</feature>
<dbReference type="PANTHER" id="PTHR24224:SF3">
    <property type="entry name" value="G-PROTEIN COUPLED RECEPTORS FAMILY 1 PROFILE DOMAIN-CONTAINING PROTEIN"/>
    <property type="match status" value="1"/>
</dbReference>
<accession>A0A8S1HCB3</accession>
<dbReference type="Proteomes" id="UP000835052">
    <property type="component" value="Unassembled WGS sequence"/>
</dbReference>
<dbReference type="PANTHER" id="PTHR24224">
    <property type="entry name" value="CARDIOACCELERATORY PEPTIDE RECEPTOR-RELATED"/>
    <property type="match status" value="1"/>
</dbReference>
<comment type="subcellular location">
    <subcellularLocation>
        <location evidence="1">Membrane</location>
    </subcellularLocation>
</comment>
<gene>
    <name evidence="8" type="ORF">CAUJ_LOCUS8796</name>
</gene>
<evidence type="ECO:0000256" key="3">
    <source>
        <dbReference type="ARBA" id="ARBA00022989"/>
    </source>
</evidence>
<feature type="transmembrane region" description="Helical" evidence="6">
    <location>
        <begin position="114"/>
        <end position="133"/>
    </location>
</feature>
<dbReference type="OrthoDB" id="5841613at2759"/>
<comment type="caution">
    <text evidence="8">The sequence shown here is derived from an EMBL/GenBank/DDBJ whole genome shotgun (WGS) entry which is preliminary data.</text>
</comment>
<name>A0A8S1HCB3_9PELO</name>
<protein>
    <recommendedName>
        <fullName evidence="7">G-protein coupled receptors family 1 profile domain-containing protein</fullName>
    </recommendedName>
</protein>
<evidence type="ECO:0000256" key="5">
    <source>
        <dbReference type="SAM" id="MobiDB-lite"/>
    </source>
</evidence>
<proteinExistence type="predicted"/>
<dbReference type="SUPFAM" id="SSF81321">
    <property type="entry name" value="Family A G protein-coupled receptor-like"/>
    <property type="match status" value="2"/>
</dbReference>
<feature type="region of interest" description="Disordered" evidence="5">
    <location>
        <begin position="423"/>
        <end position="445"/>
    </location>
</feature>
<feature type="transmembrane region" description="Helical" evidence="6">
    <location>
        <begin position="389"/>
        <end position="412"/>
    </location>
</feature>
<feature type="transmembrane region" description="Helical" evidence="6">
    <location>
        <begin position="73"/>
        <end position="94"/>
    </location>
</feature>